<accession>A0ABU9VH32</accession>
<reference evidence="1 2" key="1">
    <citation type="submission" date="2024-03" db="EMBL/GenBank/DDBJ databases">
        <title>Bacilli Hybrid Assemblies.</title>
        <authorList>
            <person name="Kovac J."/>
        </authorList>
    </citation>
    <scope>NUCLEOTIDE SEQUENCE [LARGE SCALE GENOMIC DNA]</scope>
    <source>
        <strain evidence="1 2">FSL R7-0666</strain>
    </source>
</reference>
<gene>
    <name evidence="1" type="ORF">MKY91_08580</name>
</gene>
<comment type="caution">
    <text evidence="1">The sequence shown here is derived from an EMBL/GenBank/DDBJ whole genome shotgun (WGS) entry which is preliminary data.</text>
</comment>
<organism evidence="1 2">
    <name type="scientific">Alkalicoccobacillus gibsonii</name>
    <dbReference type="NCBI Taxonomy" id="79881"/>
    <lineage>
        <taxon>Bacteria</taxon>
        <taxon>Bacillati</taxon>
        <taxon>Bacillota</taxon>
        <taxon>Bacilli</taxon>
        <taxon>Bacillales</taxon>
        <taxon>Bacillaceae</taxon>
        <taxon>Alkalicoccobacillus</taxon>
    </lineage>
</organism>
<dbReference type="EMBL" id="JBCITK010000001">
    <property type="protein sequence ID" value="MEN0643197.1"/>
    <property type="molecule type" value="Genomic_DNA"/>
</dbReference>
<evidence type="ECO:0008006" key="3">
    <source>
        <dbReference type="Google" id="ProtNLM"/>
    </source>
</evidence>
<name>A0ABU9VH32_9BACI</name>
<protein>
    <recommendedName>
        <fullName evidence="3">Transposase</fullName>
    </recommendedName>
</protein>
<evidence type="ECO:0000313" key="2">
    <source>
        <dbReference type="Proteomes" id="UP001418796"/>
    </source>
</evidence>
<dbReference type="RefSeq" id="WP_203086527.1">
    <property type="nucleotide sequence ID" value="NZ_JAEUZA010000001.1"/>
</dbReference>
<keyword evidence="2" id="KW-1185">Reference proteome</keyword>
<evidence type="ECO:0000313" key="1">
    <source>
        <dbReference type="EMBL" id="MEN0643197.1"/>
    </source>
</evidence>
<sequence>MHTKQTVKYICEIFPSGNSYYYKQEIITHECWDNLESLAWSTPRPISKKTFEKRLKEKYRTEYIQKQSAEILDFNKFRVNL</sequence>
<proteinExistence type="predicted"/>
<dbReference type="Proteomes" id="UP001418796">
    <property type="component" value="Unassembled WGS sequence"/>
</dbReference>